<proteinExistence type="predicted"/>
<dbReference type="Gene3D" id="3.40.50.10320">
    <property type="entry name" value="LmbE-like"/>
    <property type="match status" value="1"/>
</dbReference>
<dbReference type="AlphaFoldDB" id="A0A382KE45"/>
<protein>
    <recommendedName>
        <fullName evidence="2">LmbE family protein</fullName>
    </recommendedName>
</protein>
<organism evidence="1">
    <name type="scientific">marine metagenome</name>
    <dbReference type="NCBI Taxonomy" id="408172"/>
    <lineage>
        <taxon>unclassified sequences</taxon>
        <taxon>metagenomes</taxon>
        <taxon>ecological metagenomes</taxon>
    </lineage>
</organism>
<sequence length="115" mass="13060">MGANALFQLGHGDQELTKMAPGVLSEQIYNVYKKVTPDIVITFGPTGFSDHTDHIETHKAATSAFNLYKKENKNRKLFYLAANEDFVKRFNMILSEIEKSVTHNIDISLESRKKI</sequence>
<evidence type="ECO:0008006" key="2">
    <source>
        <dbReference type="Google" id="ProtNLM"/>
    </source>
</evidence>
<dbReference type="EMBL" id="UINC01079353">
    <property type="protein sequence ID" value="SVC21277.1"/>
    <property type="molecule type" value="Genomic_DNA"/>
</dbReference>
<dbReference type="InterPro" id="IPR024078">
    <property type="entry name" value="LmbE-like_dom_sf"/>
</dbReference>
<dbReference type="InterPro" id="IPR003737">
    <property type="entry name" value="GlcNAc_PI_deacetylase-related"/>
</dbReference>
<evidence type="ECO:0000313" key="1">
    <source>
        <dbReference type="EMBL" id="SVC21277.1"/>
    </source>
</evidence>
<name>A0A382KE45_9ZZZZ</name>
<reference evidence="1" key="1">
    <citation type="submission" date="2018-05" db="EMBL/GenBank/DDBJ databases">
        <authorList>
            <person name="Lanie J.A."/>
            <person name="Ng W.-L."/>
            <person name="Kazmierczak K.M."/>
            <person name="Andrzejewski T.M."/>
            <person name="Davidsen T.M."/>
            <person name="Wayne K.J."/>
            <person name="Tettelin H."/>
            <person name="Glass J.I."/>
            <person name="Rusch D."/>
            <person name="Podicherti R."/>
            <person name="Tsui H.-C.T."/>
            <person name="Winkler M.E."/>
        </authorList>
    </citation>
    <scope>NUCLEOTIDE SEQUENCE</scope>
</reference>
<accession>A0A382KE45</accession>
<dbReference type="SUPFAM" id="SSF102588">
    <property type="entry name" value="LmbE-like"/>
    <property type="match status" value="1"/>
</dbReference>
<feature type="non-terminal residue" evidence="1">
    <location>
        <position position="115"/>
    </location>
</feature>
<gene>
    <name evidence="1" type="ORF">METZ01_LOCUS274131</name>
</gene>
<dbReference type="Pfam" id="PF02585">
    <property type="entry name" value="PIG-L"/>
    <property type="match status" value="1"/>
</dbReference>